<dbReference type="Pfam" id="PF13417">
    <property type="entry name" value="GST_N_3"/>
    <property type="match status" value="1"/>
</dbReference>
<dbReference type="Gene3D" id="1.20.1050.10">
    <property type="match status" value="1"/>
</dbReference>
<dbReference type="PROSITE" id="PS50404">
    <property type="entry name" value="GST_NTER"/>
    <property type="match status" value="1"/>
</dbReference>
<dbReference type="EMBL" id="JDST02000004">
    <property type="protein sequence ID" value="KFB78400.1"/>
    <property type="molecule type" value="Genomic_DNA"/>
</dbReference>
<dbReference type="PANTHER" id="PTHR44051:SF8">
    <property type="entry name" value="GLUTATHIONE S-TRANSFERASE GSTA"/>
    <property type="match status" value="1"/>
</dbReference>
<protein>
    <submittedName>
        <fullName evidence="3">GST-like protein YibF</fullName>
    </submittedName>
</protein>
<sequence>MPLIDEGYRYKMTILTEGGRHQLLGLYDSPFVRRVAVTMQHYGIPFEHLSLSVFRHMDAMRPLNPLFKVPMLTLPSGEKLYESAYILDYLDELAAERGITALTPRSGPERRQIQQLMALAIVATEKAVAIEYERKRPGELQWSEWTKRLRGQMRQAFDMLEERLDSDFLVGGRLTQADITTVSGIGFVRYVLPHEWPEGDYPALAGLVDRLEASPAFKAVPLDE</sequence>
<dbReference type="Pfam" id="PF13410">
    <property type="entry name" value="GST_C_2"/>
    <property type="match status" value="1"/>
</dbReference>
<evidence type="ECO:0000313" key="3">
    <source>
        <dbReference type="EMBL" id="KFB78400.1"/>
    </source>
</evidence>
<keyword evidence="4" id="KW-1185">Reference proteome</keyword>
<dbReference type="SUPFAM" id="SSF52833">
    <property type="entry name" value="Thioredoxin-like"/>
    <property type="match status" value="1"/>
</dbReference>
<dbReference type="SUPFAM" id="SSF47616">
    <property type="entry name" value="GST C-terminal domain-like"/>
    <property type="match status" value="1"/>
</dbReference>
<feature type="domain" description="GST N-terminal" evidence="1">
    <location>
        <begin position="19"/>
        <end position="98"/>
    </location>
</feature>
<dbReference type="InterPro" id="IPR004045">
    <property type="entry name" value="Glutathione_S-Trfase_N"/>
</dbReference>
<dbReference type="InterPro" id="IPR036282">
    <property type="entry name" value="Glutathione-S-Trfase_C_sf"/>
</dbReference>
<evidence type="ECO:0000259" key="2">
    <source>
        <dbReference type="PROSITE" id="PS50405"/>
    </source>
</evidence>
<dbReference type="InterPro" id="IPR036249">
    <property type="entry name" value="Thioredoxin-like_sf"/>
</dbReference>
<evidence type="ECO:0000313" key="4">
    <source>
        <dbReference type="Proteomes" id="UP000021315"/>
    </source>
</evidence>
<comment type="caution">
    <text evidence="3">The sequence shown here is derived from an EMBL/GenBank/DDBJ whole genome shotgun (WGS) entry which is preliminary data.</text>
</comment>
<name>A0A080MD35_9PROT</name>
<feature type="domain" description="GST C-terminal" evidence="2">
    <location>
        <begin position="79"/>
        <end position="224"/>
    </location>
</feature>
<dbReference type="STRING" id="1453999.AW06_000206"/>
<dbReference type="Proteomes" id="UP000021315">
    <property type="component" value="Unassembled WGS sequence"/>
</dbReference>
<dbReference type="AlphaFoldDB" id="A0A080MD35"/>
<dbReference type="PROSITE" id="PS50405">
    <property type="entry name" value="GST_CTER"/>
    <property type="match status" value="1"/>
</dbReference>
<reference evidence="3" key="1">
    <citation type="submission" date="2014-02" db="EMBL/GenBank/DDBJ databases">
        <title>Expanding our view of genomic diversity in Candidatus Accumulibacter clades.</title>
        <authorList>
            <person name="Skennerton C.T."/>
            <person name="Barr J.J."/>
            <person name="Slater F.R."/>
            <person name="Bond P.L."/>
            <person name="Tyson G.W."/>
        </authorList>
    </citation>
    <scope>NUCLEOTIDE SEQUENCE [LARGE SCALE GENOMIC DNA]</scope>
</reference>
<dbReference type="PANTHER" id="PTHR44051">
    <property type="entry name" value="GLUTATHIONE S-TRANSFERASE-RELATED"/>
    <property type="match status" value="1"/>
</dbReference>
<evidence type="ECO:0000259" key="1">
    <source>
        <dbReference type="PROSITE" id="PS50404"/>
    </source>
</evidence>
<proteinExistence type="predicted"/>
<dbReference type="SFLD" id="SFLDS00019">
    <property type="entry name" value="Glutathione_Transferase_(cytos"/>
    <property type="match status" value="1"/>
</dbReference>
<organism evidence="3 4">
    <name type="scientific">Candidatus Accumulibacter cognatus</name>
    <dbReference type="NCBI Taxonomy" id="2954383"/>
    <lineage>
        <taxon>Bacteria</taxon>
        <taxon>Pseudomonadati</taxon>
        <taxon>Pseudomonadota</taxon>
        <taxon>Betaproteobacteria</taxon>
        <taxon>Candidatus Accumulibacter</taxon>
    </lineage>
</organism>
<dbReference type="InterPro" id="IPR010987">
    <property type="entry name" value="Glutathione-S-Trfase_C-like"/>
</dbReference>
<accession>A0A080MD35</accession>
<gene>
    <name evidence="3" type="primary">yibF_1</name>
    <name evidence="3" type="ORF">AW06_000206</name>
</gene>
<dbReference type="InterPro" id="IPR040079">
    <property type="entry name" value="Glutathione_S-Trfase"/>
</dbReference>
<dbReference type="Gene3D" id="3.40.30.10">
    <property type="entry name" value="Glutaredoxin"/>
    <property type="match status" value="1"/>
</dbReference>